<evidence type="ECO:0000256" key="2">
    <source>
        <dbReference type="SAM" id="SignalP"/>
    </source>
</evidence>
<sequence length="285" mass="31508">MFAILLVLQTFSSSRKAIAALPVQKADTHAVWKLISQDAQQAPSLQPVDQRPLVTFRPAMSFDHRRADFSEGEDEELMFAFEEQDASPVFHSIDGVDFERPANPMASLLDRLDSNKRGREDEDEEPEADLTEEKPAATPVLSRKRKTLELPNAPARVVRPVAKRFKSNMYERSITAPACLMNNLSLHRTTESEAIPELENEADNGPAPFRSASINIPDSFQPIHWPGDAAVSRSSGQDRSLSCSSSSSSTSWTGLLCRRSLDVSSPLRVHFNDLVLHSSGSYTGS</sequence>
<organism evidence="3 4">
    <name type="scientific">Phytophthora oleae</name>
    <dbReference type="NCBI Taxonomy" id="2107226"/>
    <lineage>
        <taxon>Eukaryota</taxon>
        <taxon>Sar</taxon>
        <taxon>Stramenopiles</taxon>
        <taxon>Oomycota</taxon>
        <taxon>Peronosporomycetes</taxon>
        <taxon>Peronosporales</taxon>
        <taxon>Peronosporaceae</taxon>
        <taxon>Phytophthora</taxon>
    </lineage>
</organism>
<dbReference type="EMBL" id="JBIMZQ010000038">
    <property type="protein sequence ID" value="KAL3660934.1"/>
    <property type="molecule type" value="Genomic_DNA"/>
</dbReference>
<accession>A0ABD3F782</accession>
<feature type="chain" id="PRO_5044754081" evidence="2">
    <location>
        <begin position="20"/>
        <end position="285"/>
    </location>
</feature>
<feature type="region of interest" description="Disordered" evidence="1">
    <location>
        <begin position="109"/>
        <end position="147"/>
    </location>
</feature>
<gene>
    <name evidence="3" type="ORF">V7S43_013950</name>
</gene>
<feature type="compositionally biased region" description="Basic and acidic residues" evidence="1">
    <location>
        <begin position="110"/>
        <end position="120"/>
    </location>
</feature>
<keyword evidence="4" id="KW-1185">Reference proteome</keyword>
<protein>
    <submittedName>
        <fullName evidence="3">Uncharacterized protein</fullName>
    </submittedName>
</protein>
<feature type="region of interest" description="Disordered" evidence="1">
    <location>
        <begin position="226"/>
        <end position="252"/>
    </location>
</feature>
<keyword evidence="2" id="KW-0732">Signal</keyword>
<evidence type="ECO:0000313" key="4">
    <source>
        <dbReference type="Proteomes" id="UP001632037"/>
    </source>
</evidence>
<feature type="compositionally biased region" description="Low complexity" evidence="1">
    <location>
        <begin position="232"/>
        <end position="251"/>
    </location>
</feature>
<dbReference type="AlphaFoldDB" id="A0ABD3F782"/>
<name>A0ABD3F782_9STRA</name>
<proteinExistence type="predicted"/>
<feature type="compositionally biased region" description="Acidic residues" evidence="1">
    <location>
        <begin position="121"/>
        <end position="130"/>
    </location>
</feature>
<feature type="signal peptide" evidence="2">
    <location>
        <begin position="1"/>
        <end position="19"/>
    </location>
</feature>
<evidence type="ECO:0000256" key="1">
    <source>
        <dbReference type="SAM" id="MobiDB-lite"/>
    </source>
</evidence>
<comment type="caution">
    <text evidence="3">The sequence shown here is derived from an EMBL/GenBank/DDBJ whole genome shotgun (WGS) entry which is preliminary data.</text>
</comment>
<dbReference type="Proteomes" id="UP001632037">
    <property type="component" value="Unassembled WGS sequence"/>
</dbReference>
<evidence type="ECO:0000313" key="3">
    <source>
        <dbReference type="EMBL" id="KAL3660934.1"/>
    </source>
</evidence>
<reference evidence="3 4" key="1">
    <citation type="submission" date="2024-09" db="EMBL/GenBank/DDBJ databases">
        <title>Genome sequencing and assembly of Phytophthora oleae, isolate VK10A, causative agent of rot of olive drupes.</title>
        <authorList>
            <person name="Conti Taguali S."/>
            <person name="Riolo M."/>
            <person name="La Spada F."/>
            <person name="Cacciola S.O."/>
            <person name="Dionisio G."/>
        </authorList>
    </citation>
    <scope>NUCLEOTIDE SEQUENCE [LARGE SCALE GENOMIC DNA]</scope>
    <source>
        <strain evidence="3 4">VK10A</strain>
    </source>
</reference>